<keyword evidence="2" id="KW-0804">Transcription</keyword>
<dbReference type="InterPro" id="IPR039740">
    <property type="entry name" value="CNOT10"/>
</dbReference>
<comment type="function">
    <text evidence="2">Component of the CCR4-NOT complex which is one of the major cellular mRNA deadenylases and is linked to various cellular processes including bulk mRNA degradation, miRNA-mediated repression, translational repression during translational initiation and general transcription regulation.</text>
</comment>
<gene>
    <name evidence="4" type="ORF">B4U79_01329</name>
    <name evidence="3" type="ORF">B4U79_05624</name>
</gene>
<protein>
    <recommendedName>
        <fullName evidence="2">CCR4-NOT transcription complex subunit 10</fullName>
    </recommendedName>
</protein>
<keyword evidence="2" id="KW-0539">Nucleus</keyword>
<reference evidence="3" key="2">
    <citation type="submission" date="2018-11" db="EMBL/GenBank/DDBJ databases">
        <title>Trombidioid mite genomics.</title>
        <authorList>
            <person name="Dong X."/>
        </authorList>
    </citation>
    <scope>NUCLEOTIDE SEQUENCE</scope>
    <source>
        <strain evidence="3">UoL-WK</strain>
    </source>
</reference>
<dbReference type="GO" id="GO:0006402">
    <property type="term" value="P:mRNA catabolic process"/>
    <property type="evidence" value="ECO:0007669"/>
    <property type="project" value="TreeGrafter"/>
</dbReference>
<dbReference type="GO" id="GO:0017148">
    <property type="term" value="P:negative regulation of translation"/>
    <property type="evidence" value="ECO:0007669"/>
    <property type="project" value="TreeGrafter"/>
</dbReference>
<dbReference type="Gene3D" id="1.25.40.10">
    <property type="entry name" value="Tetratricopeptide repeat domain"/>
    <property type="match status" value="1"/>
</dbReference>
<dbReference type="GO" id="GO:0030014">
    <property type="term" value="C:CCR4-NOT complex"/>
    <property type="evidence" value="ECO:0007669"/>
    <property type="project" value="UniProtKB-UniRule"/>
</dbReference>
<comment type="subcellular location">
    <subcellularLocation>
        <location evidence="2">Cytoplasm</location>
    </subcellularLocation>
    <subcellularLocation>
        <location evidence="2">Nucleus</location>
    </subcellularLocation>
</comment>
<keyword evidence="2" id="KW-0805">Transcription regulation</keyword>
<dbReference type="PANTHER" id="PTHR12979:SF5">
    <property type="entry name" value="CCR4-NOT TRANSCRIPTION COMPLEX SUBUNIT 10"/>
    <property type="match status" value="1"/>
</dbReference>
<comment type="caution">
    <text evidence="3">The sequence shown here is derived from an EMBL/GenBank/DDBJ whole genome shotgun (WGS) entry which is preliminary data.</text>
</comment>
<dbReference type="EMBL" id="NCKU01005501">
    <property type="protein sequence ID" value="RWS04491.1"/>
    <property type="molecule type" value="Genomic_DNA"/>
</dbReference>
<dbReference type="SUPFAM" id="SSF48452">
    <property type="entry name" value="TPR-like"/>
    <property type="match status" value="2"/>
</dbReference>
<keyword evidence="2" id="KW-0943">RNA-mediated gene silencing</keyword>
<dbReference type="AlphaFoldDB" id="A0A3S3P9K9"/>
<name>A0A3S3P9K9_9ACAR</name>
<evidence type="ECO:0000313" key="3">
    <source>
        <dbReference type="EMBL" id="RWS04086.1"/>
    </source>
</evidence>
<keyword evidence="2" id="KW-0963">Cytoplasm</keyword>
<comment type="similarity">
    <text evidence="1 2">Belongs to the CNOT10 family.</text>
</comment>
<proteinExistence type="inferred from homology"/>
<dbReference type="PANTHER" id="PTHR12979">
    <property type="entry name" value="CCR4-NOT TRANSCRIPTION COMPLEX SUBUNIT 10"/>
    <property type="match status" value="1"/>
</dbReference>
<dbReference type="Proteomes" id="UP000285301">
    <property type="component" value="Unassembled WGS sequence"/>
</dbReference>
<accession>A0A3S3P9K9</accession>
<dbReference type="EMBL" id="NCKU01005871">
    <property type="protein sequence ID" value="RWS04086.1"/>
    <property type="molecule type" value="Genomic_DNA"/>
</dbReference>
<dbReference type="GO" id="GO:0005737">
    <property type="term" value="C:cytoplasm"/>
    <property type="evidence" value="ECO:0007669"/>
    <property type="project" value="UniProtKB-SubCell"/>
</dbReference>
<dbReference type="GO" id="GO:0005634">
    <property type="term" value="C:nucleus"/>
    <property type="evidence" value="ECO:0007669"/>
    <property type="project" value="UniProtKB-SubCell"/>
</dbReference>
<evidence type="ECO:0000256" key="2">
    <source>
        <dbReference type="RuleBase" id="RU367083"/>
    </source>
</evidence>
<reference evidence="3 5" key="1">
    <citation type="journal article" date="2018" name="Gigascience">
        <title>Genomes of trombidid mites reveal novel predicted allergens and laterally-transferred genes associated with secondary metabolism.</title>
        <authorList>
            <person name="Dong X."/>
            <person name="Chaisiri K."/>
            <person name="Xia D."/>
            <person name="Armstrong S.D."/>
            <person name="Fang Y."/>
            <person name="Donnelly M.J."/>
            <person name="Kadowaki T."/>
            <person name="McGarry J.W."/>
            <person name="Darby A.C."/>
            <person name="Makepeace B.L."/>
        </authorList>
    </citation>
    <scope>NUCLEOTIDE SEQUENCE [LARGE SCALE GENOMIC DNA]</scope>
    <source>
        <strain evidence="3">UoL-WK</strain>
    </source>
</reference>
<keyword evidence="2" id="KW-0810">Translation regulation</keyword>
<evidence type="ECO:0000256" key="1">
    <source>
        <dbReference type="ARBA" id="ARBA00010080"/>
    </source>
</evidence>
<keyword evidence="5" id="KW-1185">Reference proteome</keyword>
<organism evidence="3 5">
    <name type="scientific">Dinothrombium tinctorium</name>
    <dbReference type="NCBI Taxonomy" id="1965070"/>
    <lineage>
        <taxon>Eukaryota</taxon>
        <taxon>Metazoa</taxon>
        <taxon>Ecdysozoa</taxon>
        <taxon>Arthropoda</taxon>
        <taxon>Chelicerata</taxon>
        <taxon>Arachnida</taxon>
        <taxon>Acari</taxon>
        <taxon>Acariformes</taxon>
        <taxon>Trombidiformes</taxon>
        <taxon>Prostigmata</taxon>
        <taxon>Anystina</taxon>
        <taxon>Parasitengona</taxon>
        <taxon>Trombidioidea</taxon>
        <taxon>Trombidiidae</taxon>
        <taxon>Dinothrombium</taxon>
    </lineage>
</organism>
<dbReference type="InterPro" id="IPR011990">
    <property type="entry name" value="TPR-like_helical_dom_sf"/>
</dbReference>
<evidence type="ECO:0000313" key="4">
    <source>
        <dbReference type="EMBL" id="RWS04491.1"/>
    </source>
</evidence>
<sequence length="540" mass="61216">MESEVNKERDFESKAQFEYENGNYNQCLQFLQNIPESKAVENNRIITQLAIDGDVDSFLSRLKISEDLDLEQQVLIDYNRSLVLAKHKQSYDEAIDLLEARMSVLSEPFGFVDERLTVKLCLLLAIIYIEKKKQPLKALSILHFISEKCNNSFLPTRLQQLKAKCYLQMGSTKAAKRELKSISGEPLLRTYLELQRNNLKKAMKIFNTCNRDSTLYVNNEAIIQYHSGKKNSAVYLLSKIAKEATPEILYNLAIMHLFSGNAKTAFDILYNLVPNFKTNPRLWLRLAECCLEERNKSTINDFDLLKRKQDIVEGYVGEGVYRKLILRGSSSAVSGKDTLLFCRGCLMNALTLLNSSDVNFYPSNPPSETELNKLRISVFLSLSFVNILLCDYFQAYKCAIEALNLQPTGYQKVLTHLYAGEALVWMDDIAEAITHFSPDLISTEVSSNTENSDHPANSNPIWYPNTAKIVIIYNLSVAYTLRGELSKASETLRQVGPSVSSASNAVVPVQVIMLAIYLQLQQGYIDLAKSIIKQHSPQYR</sequence>
<evidence type="ECO:0000313" key="5">
    <source>
        <dbReference type="Proteomes" id="UP000285301"/>
    </source>
</evidence>
<dbReference type="OrthoDB" id="25157at2759"/>
<dbReference type="GO" id="GO:0031047">
    <property type="term" value="P:regulatory ncRNA-mediated gene silencing"/>
    <property type="evidence" value="ECO:0007669"/>
    <property type="project" value="UniProtKB-UniRule"/>
</dbReference>
<dbReference type="STRING" id="1965070.A0A3S3P9K9"/>